<dbReference type="PANTHER" id="PTHR43820">
    <property type="entry name" value="HIGH-AFFINITY BRANCHED-CHAIN AMINO ACID TRANSPORT ATP-BINDING PROTEIN LIVF"/>
    <property type="match status" value="1"/>
</dbReference>
<comment type="caution">
    <text evidence="5">The sequence shown here is derived from an EMBL/GenBank/DDBJ whole genome shotgun (WGS) entry which is preliminary data.</text>
</comment>
<dbReference type="Gene3D" id="3.40.50.300">
    <property type="entry name" value="P-loop containing nucleotide triphosphate hydrolases"/>
    <property type="match status" value="1"/>
</dbReference>
<reference evidence="5" key="1">
    <citation type="journal article" date="2014" name="Front. Microbiol.">
        <title>High frequency of phylogenetically diverse reductive dehalogenase-homologous genes in deep subseafloor sedimentary metagenomes.</title>
        <authorList>
            <person name="Kawai M."/>
            <person name="Futagami T."/>
            <person name="Toyoda A."/>
            <person name="Takaki Y."/>
            <person name="Nishi S."/>
            <person name="Hori S."/>
            <person name="Arai W."/>
            <person name="Tsubouchi T."/>
            <person name="Morono Y."/>
            <person name="Uchiyama I."/>
            <person name="Ito T."/>
            <person name="Fujiyama A."/>
            <person name="Inagaki F."/>
            <person name="Takami H."/>
        </authorList>
    </citation>
    <scope>NUCLEOTIDE SEQUENCE</scope>
    <source>
        <strain evidence="5">Expedition CK06-06</strain>
    </source>
</reference>
<dbReference type="GO" id="GO:0005524">
    <property type="term" value="F:ATP binding"/>
    <property type="evidence" value="ECO:0007669"/>
    <property type="project" value="InterPro"/>
</dbReference>
<dbReference type="InterPro" id="IPR027417">
    <property type="entry name" value="P-loop_NTPase"/>
</dbReference>
<evidence type="ECO:0000256" key="2">
    <source>
        <dbReference type="ARBA" id="ARBA00022448"/>
    </source>
</evidence>
<dbReference type="PANTHER" id="PTHR43820:SF4">
    <property type="entry name" value="HIGH-AFFINITY BRANCHED-CHAIN AMINO ACID TRANSPORT ATP-BINDING PROTEIN LIVF"/>
    <property type="match status" value="1"/>
</dbReference>
<keyword evidence="3" id="KW-0029">Amino-acid transport</keyword>
<organism evidence="5">
    <name type="scientific">marine sediment metagenome</name>
    <dbReference type="NCBI Taxonomy" id="412755"/>
    <lineage>
        <taxon>unclassified sequences</taxon>
        <taxon>metagenomes</taxon>
        <taxon>ecological metagenomes</taxon>
    </lineage>
</organism>
<protein>
    <recommendedName>
        <fullName evidence="4">ABC transporter domain-containing protein</fullName>
    </recommendedName>
</protein>
<proteinExistence type="inferred from homology"/>
<accession>X1Q6Y6</accession>
<evidence type="ECO:0000313" key="5">
    <source>
        <dbReference type="EMBL" id="GAI46835.1"/>
    </source>
</evidence>
<dbReference type="InterPro" id="IPR052156">
    <property type="entry name" value="BCAA_Transport_ATP-bd_LivF"/>
</dbReference>
<dbReference type="AlphaFoldDB" id="X1Q6Y6"/>
<gene>
    <name evidence="5" type="ORF">S06H3_63560</name>
</gene>
<sequence>SATLSGGEQQMLAIGRALMSNVKMILLDEPSLGLAPLLVKQLFEIIIEINKQGITVLLVEQNAKKALAISNYAYVLETGKIIIEGKGKDLLNNSDVKRALLGTGSRNKRDISK</sequence>
<dbReference type="SUPFAM" id="SSF52540">
    <property type="entry name" value="P-loop containing nucleoside triphosphate hydrolases"/>
    <property type="match status" value="1"/>
</dbReference>
<comment type="similarity">
    <text evidence="1">Belongs to the ABC transporter superfamily.</text>
</comment>
<keyword evidence="2" id="KW-0813">Transport</keyword>
<feature type="domain" description="ABC transporter" evidence="4">
    <location>
        <begin position="2"/>
        <end position="31"/>
    </location>
</feature>
<dbReference type="InterPro" id="IPR003439">
    <property type="entry name" value="ABC_transporter-like_ATP-bd"/>
</dbReference>
<evidence type="ECO:0000256" key="3">
    <source>
        <dbReference type="ARBA" id="ARBA00022970"/>
    </source>
</evidence>
<dbReference type="EMBL" id="BARV01042196">
    <property type="protein sequence ID" value="GAI46835.1"/>
    <property type="molecule type" value="Genomic_DNA"/>
</dbReference>
<dbReference type="Pfam" id="PF00005">
    <property type="entry name" value="ABC_tran"/>
    <property type="match status" value="1"/>
</dbReference>
<feature type="non-terminal residue" evidence="5">
    <location>
        <position position="1"/>
    </location>
</feature>
<name>X1Q6Y6_9ZZZZ</name>
<evidence type="ECO:0000259" key="4">
    <source>
        <dbReference type="Pfam" id="PF00005"/>
    </source>
</evidence>
<dbReference type="GO" id="GO:0016887">
    <property type="term" value="F:ATP hydrolysis activity"/>
    <property type="evidence" value="ECO:0007669"/>
    <property type="project" value="InterPro"/>
</dbReference>
<evidence type="ECO:0000256" key="1">
    <source>
        <dbReference type="ARBA" id="ARBA00005417"/>
    </source>
</evidence>
<dbReference type="GO" id="GO:0015807">
    <property type="term" value="P:L-amino acid transport"/>
    <property type="evidence" value="ECO:0007669"/>
    <property type="project" value="TreeGrafter"/>
</dbReference>
<dbReference type="GO" id="GO:0015658">
    <property type="term" value="F:branched-chain amino acid transmembrane transporter activity"/>
    <property type="evidence" value="ECO:0007669"/>
    <property type="project" value="TreeGrafter"/>
</dbReference>